<evidence type="ECO:0000256" key="3">
    <source>
        <dbReference type="ARBA" id="ARBA00022487"/>
    </source>
</evidence>
<proteinExistence type="inferred from homology"/>
<keyword evidence="4 8" id="KW-0378">Hydrolase</keyword>
<gene>
    <name evidence="9" type="ORF">HELGO_WM14952</name>
</gene>
<dbReference type="NCBIfam" id="TIGR02821">
    <property type="entry name" value="fghA_ester_D"/>
    <property type="match status" value="1"/>
</dbReference>
<dbReference type="InterPro" id="IPR000801">
    <property type="entry name" value="Esterase-like"/>
</dbReference>
<dbReference type="GO" id="GO:0005829">
    <property type="term" value="C:cytosol"/>
    <property type="evidence" value="ECO:0007669"/>
    <property type="project" value="TreeGrafter"/>
</dbReference>
<protein>
    <recommendedName>
        <fullName evidence="2 6">S-formylglutathione hydrolase</fullName>
        <ecNumber evidence="2 6">3.1.2.12</ecNumber>
    </recommendedName>
</protein>
<comment type="catalytic activity">
    <reaction evidence="5 8">
        <text>S-formylglutathione + H2O = formate + glutathione + H(+)</text>
        <dbReference type="Rhea" id="RHEA:14961"/>
        <dbReference type="ChEBI" id="CHEBI:15377"/>
        <dbReference type="ChEBI" id="CHEBI:15378"/>
        <dbReference type="ChEBI" id="CHEBI:15740"/>
        <dbReference type="ChEBI" id="CHEBI:57688"/>
        <dbReference type="ChEBI" id="CHEBI:57925"/>
        <dbReference type="EC" id="3.1.2.12"/>
    </reaction>
</comment>
<feature type="active site" description="Charge relay system" evidence="7">
    <location>
        <position position="149"/>
    </location>
</feature>
<evidence type="ECO:0000256" key="2">
    <source>
        <dbReference type="ARBA" id="ARBA00012479"/>
    </source>
</evidence>
<dbReference type="PANTHER" id="PTHR10061">
    <property type="entry name" value="S-FORMYLGLUTATHIONE HYDROLASE"/>
    <property type="match status" value="1"/>
</dbReference>
<comment type="function">
    <text evidence="8">Serine hydrolase involved in the detoxification of formaldehyde.</text>
</comment>
<evidence type="ECO:0000256" key="4">
    <source>
        <dbReference type="ARBA" id="ARBA00022801"/>
    </source>
</evidence>
<evidence type="ECO:0000256" key="8">
    <source>
        <dbReference type="RuleBase" id="RU363068"/>
    </source>
</evidence>
<feature type="active site" description="Charge relay system" evidence="7">
    <location>
        <position position="259"/>
    </location>
</feature>
<evidence type="ECO:0000256" key="6">
    <source>
        <dbReference type="NCBIfam" id="TIGR02821"/>
    </source>
</evidence>
<accession>A0A6S6TEC4</accession>
<organism evidence="9">
    <name type="scientific">uncultured Thiotrichaceae bacterium</name>
    <dbReference type="NCBI Taxonomy" id="298394"/>
    <lineage>
        <taxon>Bacteria</taxon>
        <taxon>Pseudomonadati</taxon>
        <taxon>Pseudomonadota</taxon>
        <taxon>Gammaproteobacteria</taxon>
        <taxon>Thiotrichales</taxon>
        <taxon>Thiotrichaceae</taxon>
        <taxon>environmental samples</taxon>
    </lineage>
</organism>
<dbReference type="GO" id="GO:0046294">
    <property type="term" value="P:formaldehyde catabolic process"/>
    <property type="evidence" value="ECO:0007669"/>
    <property type="project" value="InterPro"/>
</dbReference>
<comment type="similarity">
    <text evidence="1 8">Belongs to the esterase D family.</text>
</comment>
<dbReference type="SUPFAM" id="SSF53474">
    <property type="entry name" value="alpha/beta-Hydrolases"/>
    <property type="match status" value="1"/>
</dbReference>
<dbReference type="InterPro" id="IPR014186">
    <property type="entry name" value="S-formylglutathione_hydrol"/>
</dbReference>
<name>A0A6S6TEC4_9GAMM</name>
<dbReference type="EMBL" id="CACVAY010000061">
    <property type="protein sequence ID" value="CAA6813247.1"/>
    <property type="molecule type" value="Genomic_DNA"/>
</dbReference>
<dbReference type="EC" id="3.1.2.12" evidence="2 6"/>
<dbReference type="GO" id="GO:0018738">
    <property type="term" value="F:S-formylglutathione hydrolase activity"/>
    <property type="evidence" value="ECO:0007669"/>
    <property type="project" value="UniProtKB-UniRule"/>
</dbReference>
<dbReference type="Gene3D" id="3.40.50.1820">
    <property type="entry name" value="alpha/beta hydrolase"/>
    <property type="match status" value="1"/>
</dbReference>
<dbReference type="FunFam" id="3.40.50.1820:FF:000002">
    <property type="entry name" value="S-formylglutathione hydrolase"/>
    <property type="match status" value="1"/>
</dbReference>
<evidence type="ECO:0000256" key="5">
    <source>
        <dbReference type="ARBA" id="ARBA00047590"/>
    </source>
</evidence>
<feature type="active site" description="Charge relay system" evidence="7">
    <location>
        <position position="225"/>
    </location>
</feature>
<sequence>MTMQRIESIKEFGGYLNRYTHESETCDCEMTFSVYLPPQAEQGNVPALYWLSGLTCTDDNVRTKAGAQRYAAEHGIALVFPDTSPRGDAVADEEDRYDLAKGAGFYVNATEEPWVKHYQMYDYVTQELPELVEANLPLMAGVKSVSGHSMGGHGALICALKNPDSYRSVSAFSPICNPMHCGWGKGCFGAYLGDNEESWKAYDATVLVESGANVPDILIDQGLGDEFYDEKQLLPENFQAACDRAGQKVTIRMQEGYDHSYHFISTFIGEHIAYHARMLGK</sequence>
<dbReference type="AlphaFoldDB" id="A0A6S6TEC4"/>
<evidence type="ECO:0000256" key="1">
    <source>
        <dbReference type="ARBA" id="ARBA00005622"/>
    </source>
</evidence>
<reference evidence="9" key="1">
    <citation type="submission" date="2020-01" db="EMBL/GenBank/DDBJ databases">
        <authorList>
            <person name="Meier V. D."/>
            <person name="Meier V D."/>
        </authorList>
    </citation>
    <scope>NUCLEOTIDE SEQUENCE</scope>
    <source>
        <strain evidence="9">HLG_WM_MAG_07</strain>
    </source>
</reference>
<dbReference type="InterPro" id="IPR029058">
    <property type="entry name" value="AB_hydrolase_fold"/>
</dbReference>
<dbReference type="GO" id="GO:0052689">
    <property type="term" value="F:carboxylic ester hydrolase activity"/>
    <property type="evidence" value="ECO:0007669"/>
    <property type="project" value="UniProtKB-KW"/>
</dbReference>
<evidence type="ECO:0000313" key="9">
    <source>
        <dbReference type="EMBL" id="CAA6813247.1"/>
    </source>
</evidence>
<keyword evidence="3 8" id="KW-0719">Serine esterase</keyword>
<dbReference type="PANTHER" id="PTHR10061:SF0">
    <property type="entry name" value="S-FORMYLGLUTATHIONE HYDROLASE"/>
    <property type="match status" value="1"/>
</dbReference>
<dbReference type="Pfam" id="PF00756">
    <property type="entry name" value="Esterase"/>
    <property type="match status" value="1"/>
</dbReference>
<evidence type="ECO:0000256" key="7">
    <source>
        <dbReference type="PIRSR" id="PIRSR614186-1"/>
    </source>
</evidence>